<evidence type="ECO:0000313" key="1">
    <source>
        <dbReference type="EMBL" id="CRK95736.1"/>
    </source>
</evidence>
<accession>A0A1J1I642</accession>
<reference evidence="1 2" key="1">
    <citation type="submission" date="2015-04" db="EMBL/GenBank/DDBJ databases">
        <authorList>
            <person name="Syromyatnikov M.Y."/>
            <person name="Popov V.N."/>
        </authorList>
    </citation>
    <scope>NUCLEOTIDE SEQUENCE [LARGE SCALE GENOMIC DNA]</scope>
</reference>
<dbReference type="AlphaFoldDB" id="A0A1J1I642"/>
<protein>
    <submittedName>
        <fullName evidence="1">CLUMA_CG009193, isoform A</fullName>
    </submittedName>
</protein>
<keyword evidence="2" id="KW-1185">Reference proteome</keyword>
<organism evidence="1 2">
    <name type="scientific">Clunio marinus</name>
    <dbReference type="NCBI Taxonomy" id="568069"/>
    <lineage>
        <taxon>Eukaryota</taxon>
        <taxon>Metazoa</taxon>
        <taxon>Ecdysozoa</taxon>
        <taxon>Arthropoda</taxon>
        <taxon>Hexapoda</taxon>
        <taxon>Insecta</taxon>
        <taxon>Pterygota</taxon>
        <taxon>Neoptera</taxon>
        <taxon>Endopterygota</taxon>
        <taxon>Diptera</taxon>
        <taxon>Nematocera</taxon>
        <taxon>Chironomoidea</taxon>
        <taxon>Chironomidae</taxon>
        <taxon>Clunio</taxon>
    </lineage>
</organism>
<proteinExistence type="predicted"/>
<sequence>MPLLILCKISLFVKRFHVMLRFKTVTLKVTLKLRYLSTQSKPPTFQTSGNNFLFCCKNEPNLLVNILKIKQET</sequence>
<dbReference type="EMBL" id="CVRI01000042">
    <property type="protein sequence ID" value="CRK95736.1"/>
    <property type="molecule type" value="Genomic_DNA"/>
</dbReference>
<gene>
    <name evidence="1" type="ORF">CLUMA_CG009193</name>
</gene>
<evidence type="ECO:0000313" key="2">
    <source>
        <dbReference type="Proteomes" id="UP000183832"/>
    </source>
</evidence>
<dbReference type="Proteomes" id="UP000183832">
    <property type="component" value="Unassembled WGS sequence"/>
</dbReference>
<name>A0A1J1I642_9DIPT</name>